<dbReference type="InterPro" id="IPR028082">
    <property type="entry name" value="Peripla_BP_I"/>
</dbReference>
<dbReference type="FunFam" id="1.10.510.10:FF:001510">
    <property type="entry name" value="Receptor-type guanylate cyclase daf-11"/>
    <property type="match status" value="1"/>
</dbReference>
<keyword evidence="5 17" id="KW-0812">Transmembrane</keyword>
<evidence type="ECO:0000256" key="1">
    <source>
        <dbReference type="ARBA" id="ARBA00001436"/>
    </source>
</evidence>
<keyword evidence="11" id="KW-0342">GTP-binding</keyword>
<dbReference type="STRING" id="6238.A8Y4A3"/>
<feature type="region of interest" description="Disordered" evidence="16">
    <location>
        <begin position="1207"/>
        <end position="1277"/>
    </location>
</feature>
<dbReference type="InterPro" id="IPR000719">
    <property type="entry name" value="Prot_kinase_dom"/>
</dbReference>
<keyword evidence="21" id="KW-1185">Reference proteome</keyword>
<keyword evidence="8" id="KW-0547">Nucleotide-binding</keyword>
<keyword evidence="7" id="KW-0732">Signal</keyword>
<feature type="domain" description="Protein kinase" evidence="18">
    <location>
        <begin position="497"/>
        <end position="854"/>
    </location>
</feature>
<dbReference type="InterPro" id="IPR029787">
    <property type="entry name" value="Nucleotide_cyclase"/>
</dbReference>
<protein>
    <recommendedName>
        <fullName evidence="3">guanylate cyclase</fullName>
        <ecNumber evidence="3">4.6.1.2</ecNumber>
    </recommendedName>
</protein>
<evidence type="ECO:0000256" key="7">
    <source>
        <dbReference type="ARBA" id="ARBA00022729"/>
    </source>
</evidence>
<sequence length="1277" mass="144639">MLGGGGGAPLGYCSFCCFKVSLDSSRPTAVYNVFILIQYYFLLSILETSQKTIAANIPVSLFIDSSIRNSDAIFNQARDEVLQFSPNVTLENVVYKSETCGSLESDTKDIFSYFTNYHSKNHRITMGPTCSGNFLRFANLTAEIQTLQINILKGYPYYHPTMIDMVTRSPQNLAENVVAVVRGFEWGQVGVVFCEECYADDKLASEAYFSYVEDILLDNNIAMKEIVKLRKGESKENISEIITIFEPSARGKLITKYNIRKVKISVILLFLGNTLEEYIPFMEAMSFNNYTTEEYTPVIVISKNSLDLAYPWQNNMPMLEIFHKTIIVHNNCYEKSKLSSFLSKYTFSSLDETLISLQMYEGYYLLGSYLYSAITNITLFNYVAPEKSIASMDIHGPFGPIYINNNGQRVAGFEVMIVNKSEPMRNYTTDLGTVSTTKKCPRMACLHFVINSTSSPSYEPPKDVPLCGFHGEICDQTGVIYAIGVVGAVVAIFIVFYVAIRKLVTSTRGRSISNPWLIPFHDLRFIDLTTTDGSQQMSVQSLKEKMAERAHLKSIARTKLIATVDQTYVLVDKFVVRDKIRYEKSDINLLYQMKSQVQHDNLNQFVGLSLDKSSHIYVIWNQCFRGSLYDHIFTKERSRDTATNFEGAFLRDILKGLDYLHNSSLEYHGNLTLHNCLLDSHWIVKISGFGVNRLLVKWKASGQIFTEDHTPVLKSEGIEIIELKVEEIHYFDPLMKAVWKSMNGTKQDKGMISGDMGRRGDMYSFGVILYEICFKKKMVPPLFDYPKGEDESVLIDDENDAIASKYPLPLDLPPNHDMHNDLIKLLENCFGTNRPDVKLARKIIDTVLKVQGSLVDLMIKNLTAYTEGLSETVKQRTDQLEQEMRKNEDLLRELLPASIAEDVKRGLRPGAKSYSQVTILYSDIVGFTSLCSESKPLEVVNLLSGMYQRFDQIISTNGGYKMETIGDAYCVAAGLPEERAMEHVKIICMIALYQRDSLHHFEIPHRTGQYLNCRWGFNSGEVFAGIIGQRAPRYACFGEAVMLASKMESSGVEDRIQMTLVSKQLLEDHYPFFKCSFRGGVTVEVSHIVRFQKTEFNFQPFGHMLTYWLEGVQEGNTIRVAEFEESTNENLKKTVEVGEYGHVVKVVLKHSTPSPKASEQKSRQELAREKVLKEKELEESRLKRQQTLHEALEEYEDEVEMNAILKDDDEKHSAGDLTSILSVPLEGEDGEEEEEGRAIGHGRLDSQASTIFAADDPAEESLKKSDPDLKKTDPEPA</sequence>
<dbReference type="SMART" id="SM00220">
    <property type="entry name" value="S_TKc"/>
    <property type="match status" value="1"/>
</dbReference>
<dbReference type="SUPFAM" id="SSF55073">
    <property type="entry name" value="Nucleotide cyclase"/>
    <property type="match status" value="1"/>
</dbReference>
<evidence type="ECO:0000313" key="22">
    <source>
        <dbReference type="WormBase" id="CBG23280"/>
    </source>
</evidence>
<proteinExistence type="predicted"/>
<keyword evidence="10 17" id="KW-1133">Transmembrane helix</keyword>
<evidence type="ECO:0000256" key="6">
    <source>
        <dbReference type="ARBA" id="ARBA00022723"/>
    </source>
</evidence>
<accession>A8Y4A3</accession>
<dbReference type="FunFam" id="3.30.70.1230:FF:000035">
    <property type="entry name" value="Guanylate cyclase"/>
    <property type="match status" value="1"/>
</dbReference>
<keyword evidence="12 17" id="KW-0472">Membrane</keyword>
<keyword evidence="15" id="KW-0141">cGMP biosynthesis</keyword>
<dbReference type="GO" id="GO:0043005">
    <property type="term" value="C:neuron projection"/>
    <property type="evidence" value="ECO:0007669"/>
    <property type="project" value="UniProtKB-ARBA"/>
</dbReference>
<keyword evidence="9" id="KW-0460">Magnesium</keyword>
<dbReference type="CDD" id="cd07302">
    <property type="entry name" value="CHD"/>
    <property type="match status" value="1"/>
</dbReference>
<evidence type="ECO:0000256" key="5">
    <source>
        <dbReference type="ARBA" id="ARBA00022692"/>
    </source>
</evidence>
<keyword evidence="13" id="KW-0325">Glycoprotein</keyword>
<evidence type="ECO:0000256" key="8">
    <source>
        <dbReference type="ARBA" id="ARBA00022741"/>
    </source>
</evidence>
<dbReference type="EC" id="4.6.1.2" evidence="3"/>
<evidence type="ECO:0000256" key="17">
    <source>
        <dbReference type="SAM" id="Phobius"/>
    </source>
</evidence>
<keyword evidence="6" id="KW-0479">Metal-binding</keyword>
<dbReference type="GO" id="GO:0004383">
    <property type="term" value="F:guanylate cyclase activity"/>
    <property type="evidence" value="ECO:0000318"/>
    <property type="project" value="GO_Central"/>
</dbReference>
<evidence type="ECO:0000256" key="14">
    <source>
        <dbReference type="ARBA" id="ARBA00023239"/>
    </source>
</evidence>
<dbReference type="Pfam" id="PF07714">
    <property type="entry name" value="PK_Tyr_Ser-Thr"/>
    <property type="match status" value="1"/>
</dbReference>
<dbReference type="GO" id="GO:0001653">
    <property type="term" value="F:peptide receptor activity"/>
    <property type="evidence" value="ECO:0000318"/>
    <property type="project" value="GO_Central"/>
</dbReference>
<evidence type="ECO:0000256" key="2">
    <source>
        <dbReference type="ARBA" id="ARBA00004162"/>
    </source>
</evidence>
<dbReference type="PROSITE" id="PS50011">
    <property type="entry name" value="PROTEIN_KINASE_DOM"/>
    <property type="match status" value="1"/>
</dbReference>
<evidence type="ECO:0000313" key="20">
    <source>
        <dbReference type="EMBL" id="CAP39723.2"/>
    </source>
</evidence>
<evidence type="ECO:0000256" key="15">
    <source>
        <dbReference type="ARBA" id="ARBA00023293"/>
    </source>
</evidence>
<evidence type="ECO:0000256" key="12">
    <source>
        <dbReference type="ARBA" id="ARBA00023136"/>
    </source>
</evidence>
<keyword evidence="4" id="KW-1003">Cell membrane</keyword>
<dbReference type="PANTHER" id="PTHR11920:SF485">
    <property type="entry name" value="RECEPTOR-TYPE GUANYLATE CYCLASE DAF-11"/>
    <property type="match status" value="1"/>
</dbReference>
<feature type="compositionally biased region" description="Acidic residues" evidence="16">
    <location>
        <begin position="1226"/>
        <end position="1235"/>
    </location>
</feature>
<feature type="transmembrane region" description="Helical" evidence="17">
    <location>
        <begin position="479"/>
        <end position="500"/>
    </location>
</feature>
<dbReference type="Pfam" id="PF00211">
    <property type="entry name" value="Guanylate_cyc"/>
    <property type="match status" value="1"/>
</dbReference>
<feature type="domain" description="Guanylate cyclase" evidence="19">
    <location>
        <begin position="918"/>
        <end position="1048"/>
    </location>
</feature>
<dbReference type="WormBase" id="CBG23280">
    <property type="protein sequence ID" value="CBP39749"/>
    <property type="gene ID" value="WBGene00041664"/>
    <property type="gene designation" value="Cbr-daf-11"/>
</dbReference>
<evidence type="ECO:0000256" key="13">
    <source>
        <dbReference type="ARBA" id="ARBA00023180"/>
    </source>
</evidence>
<dbReference type="AlphaFoldDB" id="A8Y4A3"/>
<dbReference type="Gene3D" id="3.30.70.1230">
    <property type="entry name" value="Nucleotide cyclase"/>
    <property type="match status" value="1"/>
</dbReference>
<dbReference type="GO" id="GO:0007168">
    <property type="term" value="P:receptor guanylyl cyclase signaling pathway"/>
    <property type="evidence" value="ECO:0000318"/>
    <property type="project" value="GO_Central"/>
</dbReference>
<dbReference type="Proteomes" id="UP000008549">
    <property type="component" value="Unassembled WGS sequence"/>
</dbReference>
<dbReference type="GO" id="GO:0009582">
    <property type="term" value="P:detection of abiotic stimulus"/>
    <property type="evidence" value="ECO:0007669"/>
    <property type="project" value="UniProtKB-ARBA"/>
</dbReference>
<dbReference type="InParanoid" id="A8Y4A3"/>
<dbReference type="SUPFAM" id="SSF53822">
    <property type="entry name" value="Periplasmic binding protein-like I"/>
    <property type="match status" value="1"/>
</dbReference>
<dbReference type="PROSITE" id="PS50125">
    <property type="entry name" value="GUANYLATE_CYCLASE_2"/>
    <property type="match status" value="1"/>
</dbReference>
<evidence type="ECO:0000256" key="3">
    <source>
        <dbReference type="ARBA" id="ARBA00012202"/>
    </source>
</evidence>
<comment type="subcellular location">
    <subcellularLocation>
        <location evidence="2">Cell membrane</location>
        <topology evidence="2">Single-pass membrane protein</topology>
    </subcellularLocation>
</comment>
<dbReference type="SUPFAM" id="SSF56112">
    <property type="entry name" value="Protein kinase-like (PK-like)"/>
    <property type="match status" value="1"/>
</dbReference>
<dbReference type="HOGENOM" id="CLU_001072_1_3_1"/>
<feature type="compositionally biased region" description="Basic and acidic residues" evidence="16">
    <location>
        <begin position="1260"/>
        <end position="1277"/>
    </location>
</feature>
<dbReference type="GO" id="GO:0005525">
    <property type="term" value="F:GTP binding"/>
    <property type="evidence" value="ECO:0007669"/>
    <property type="project" value="UniProtKB-KW"/>
</dbReference>
<reference evidence="20 21" key="2">
    <citation type="journal article" date="2011" name="PLoS Genet.">
        <title>Caenorhabditis briggsae recombinant inbred line genotypes reveal inter-strain incompatibility and the evolution of recombination.</title>
        <authorList>
            <person name="Ross J.A."/>
            <person name="Koboldt D.C."/>
            <person name="Staisch J.E."/>
            <person name="Chamberlin H.M."/>
            <person name="Gupta B.P."/>
            <person name="Miller R.D."/>
            <person name="Baird S.E."/>
            <person name="Haag E.S."/>
        </authorList>
    </citation>
    <scope>NUCLEOTIDE SEQUENCE [LARGE SCALE GENOMIC DNA]</scope>
    <source>
        <strain evidence="20 21">AF16</strain>
    </source>
</reference>
<dbReference type="OMA" id="FTEDHTP"/>
<dbReference type="GO" id="GO:0005886">
    <property type="term" value="C:plasma membrane"/>
    <property type="evidence" value="ECO:0000318"/>
    <property type="project" value="GO_Central"/>
</dbReference>
<evidence type="ECO:0000256" key="11">
    <source>
        <dbReference type="ARBA" id="ARBA00023134"/>
    </source>
</evidence>
<evidence type="ECO:0000256" key="9">
    <source>
        <dbReference type="ARBA" id="ARBA00022842"/>
    </source>
</evidence>
<dbReference type="GO" id="GO:0042330">
    <property type="term" value="P:taxis"/>
    <property type="evidence" value="ECO:0007669"/>
    <property type="project" value="UniProtKB-ARBA"/>
</dbReference>
<dbReference type="InterPro" id="IPR050401">
    <property type="entry name" value="Cyclic_nucleotide_synthase"/>
</dbReference>
<dbReference type="SMART" id="SM00044">
    <property type="entry name" value="CYCc"/>
    <property type="match status" value="1"/>
</dbReference>
<dbReference type="GO" id="GO:0005524">
    <property type="term" value="F:ATP binding"/>
    <property type="evidence" value="ECO:0007669"/>
    <property type="project" value="InterPro"/>
</dbReference>
<dbReference type="GO" id="GO:0004672">
    <property type="term" value="F:protein kinase activity"/>
    <property type="evidence" value="ECO:0007669"/>
    <property type="project" value="InterPro"/>
</dbReference>
<dbReference type="GO" id="GO:0009581">
    <property type="term" value="P:detection of external stimulus"/>
    <property type="evidence" value="ECO:0007669"/>
    <property type="project" value="UniProtKB-ARBA"/>
</dbReference>
<dbReference type="GO" id="GO:0006182">
    <property type="term" value="P:cGMP biosynthetic process"/>
    <property type="evidence" value="ECO:0000318"/>
    <property type="project" value="GO_Central"/>
</dbReference>
<evidence type="ECO:0000259" key="19">
    <source>
        <dbReference type="PROSITE" id="PS50125"/>
    </source>
</evidence>
<comment type="catalytic activity">
    <reaction evidence="1">
        <text>GTP = 3',5'-cyclic GMP + diphosphate</text>
        <dbReference type="Rhea" id="RHEA:13665"/>
        <dbReference type="ChEBI" id="CHEBI:33019"/>
        <dbReference type="ChEBI" id="CHEBI:37565"/>
        <dbReference type="ChEBI" id="CHEBI:57746"/>
        <dbReference type="EC" id="4.6.1.2"/>
    </reaction>
</comment>
<dbReference type="eggNOG" id="KOG1023">
    <property type="taxonomic scope" value="Eukaryota"/>
</dbReference>
<evidence type="ECO:0000256" key="4">
    <source>
        <dbReference type="ARBA" id="ARBA00022475"/>
    </source>
</evidence>
<keyword evidence="14" id="KW-0456">Lyase</keyword>
<dbReference type="FunCoup" id="A8Y4A3">
    <property type="interactions" value="7"/>
</dbReference>
<reference evidence="20 21" key="1">
    <citation type="journal article" date="2003" name="PLoS Biol.">
        <title>The genome sequence of Caenorhabditis briggsae: a platform for comparative genomics.</title>
        <authorList>
            <person name="Stein L.D."/>
            <person name="Bao Z."/>
            <person name="Blasiar D."/>
            <person name="Blumenthal T."/>
            <person name="Brent M.R."/>
            <person name="Chen N."/>
            <person name="Chinwalla A."/>
            <person name="Clarke L."/>
            <person name="Clee C."/>
            <person name="Coghlan A."/>
            <person name="Coulson A."/>
            <person name="D'Eustachio P."/>
            <person name="Fitch D.H."/>
            <person name="Fulton L.A."/>
            <person name="Fulton R.E."/>
            <person name="Griffiths-Jones S."/>
            <person name="Harris T.W."/>
            <person name="Hillier L.W."/>
            <person name="Kamath R."/>
            <person name="Kuwabara P.E."/>
            <person name="Mardis E.R."/>
            <person name="Marra M.A."/>
            <person name="Miner T.L."/>
            <person name="Minx P."/>
            <person name="Mullikin J.C."/>
            <person name="Plumb R.W."/>
            <person name="Rogers J."/>
            <person name="Schein J.E."/>
            <person name="Sohrmann M."/>
            <person name="Spieth J."/>
            <person name="Stajich J.E."/>
            <person name="Wei C."/>
            <person name="Willey D."/>
            <person name="Wilson R.K."/>
            <person name="Durbin R."/>
            <person name="Waterston R.H."/>
        </authorList>
    </citation>
    <scope>NUCLEOTIDE SEQUENCE [LARGE SCALE GENOMIC DNA]</scope>
    <source>
        <strain evidence="20 21">AF16</strain>
    </source>
</reference>
<dbReference type="InterPro" id="IPR001245">
    <property type="entry name" value="Ser-Thr/Tyr_kinase_cat_dom"/>
</dbReference>
<dbReference type="Gene3D" id="1.10.510.10">
    <property type="entry name" value="Transferase(Phosphotransferase) domain 1"/>
    <property type="match status" value="1"/>
</dbReference>
<dbReference type="EMBL" id="HE601533">
    <property type="protein sequence ID" value="CAP39723.2"/>
    <property type="molecule type" value="Genomic_DNA"/>
</dbReference>
<dbReference type="GO" id="GO:0035556">
    <property type="term" value="P:intracellular signal transduction"/>
    <property type="evidence" value="ECO:0007669"/>
    <property type="project" value="InterPro"/>
</dbReference>
<organism evidence="20 21">
    <name type="scientific">Caenorhabditis briggsae</name>
    <dbReference type="NCBI Taxonomy" id="6238"/>
    <lineage>
        <taxon>Eukaryota</taxon>
        <taxon>Metazoa</taxon>
        <taxon>Ecdysozoa</taxon>
        <taxon>Nematoda</taxon>
        <taxon>Chromadorea</taxon>
        <taxon>Rhabditida</taxon>
        <taxon>Rhabditina</taxon>
        <taxon>Rhabditomorpha</taxon>
        <taxon>Rhabditoidea</taxon>
        <taxon>Rhabditidae</taxon>
        <taxon>Peloderinae</taxon>
        <taxon>Caenorhabditis</taxon>
    </lineage>
</organism>
<dbReference type="PANTHER" id="PTHR11920">
    <property type="entry name" value="GUANYLYL CYCLASE"/>
    <property type="match status" value="1"/>
</dbReference>
<gene>
    <name evidence="22" type="primary">daf-11</name>
    <name evidence="20" type="synonym">Cbr-daf-11</name>
    <name evidence="22" type="ORF">CBG23280</name>
    <name evidence="20" type="ORF">CBG_23280</name>
</gene>
<dbReference type="InterPro" id="IPR001054">
    <property type="entry name" value="A/G_cyclase"/>
</dbReference>
<dbReference type="GO" id="GO:0009266">
    <property type="term" value="P:response to temperature stimulus"/>
    <property type="evidence" value="ECO:0007669"/>
    <property type="project" value="UniProtKB-ARBA"/>
</dbReference>
<dbReference type="InterPro" id="IPR011009">
    <property type="entry name" value="Kinase-like_dom_sf"/>
</dbReference>
<evidence type="ECO:0000313" key="21">
    <source>
        <dbReference type="Proteomes" id="UP000008549"/>
    </source>
</evidence>
<name>A8Y4A3_CAEBR</name>
<evidence type="ECO:0000259" key="18">
    <source>
        <dbReference type="PROSITE" id="PS50011"/>
    </source>
</evidence>
<evidence type="ECO:0000256" key="16">
    <source>
        <dbReference type="SAM" id="MobiDB-lite"/>
    </source>
</evidence>
<dbReference type="GO" id="GO:0046872">
    <property type="term" value="F:metal ion binding"/>
    <property type="evidence" value="ECO:0007669"/>
    <property type="project" value="UniProtKB-KW"/>
</dbReference>
<evidence type="ECO:0000256" key="10">
    <source>
        <dbReference type="ARBA" id="ARBA00022989"/>
    </source>
</evidence>